<proteinExistence type="predicted"/>
<protein>
    <submittedName>
        <fullName evidence="1">Uncharacterized protein</fullName>
    </submittedName>
</protein>
<dbReference type="AlphaFoldDB" id="A0A2R6WWX9"/>
<dbReference type="EMBL" id="KZ772724">
    <property type="protein sequence ID" value="PTQ38361.1"/>
    <property type="molecule type" value="Genomic_DNA"/>
</dbReference>
<evidence type="ECO:0000313" key="1">
    <source>
        <dbReference type="EMBL" id="PTQ38361.1"/>
    </source>
</evidence>
<reference evidence="2" key="1">
    <citation type="journal article" date="2017" name="Cell">
        <title>Insights into land plant evolution garnered from the Marchantia polymorpha genome.</title>
        <authorList>
            <person name="Bowman J.L."/>
            <person name="Kohchi T."/>
            <person name="Yamato K.T."/>
            <person name="Jenkins J."/>
            <person name="Shu S."/>
            <person name="Ishizaki K."/>
            <person name="Yamaoka S."/>
            <person name="Nishihama R."/>
            <person name="Nakamura Y."/>
            <person name="Berger F."/>
            <person name="Adam C."/>
            <person name="Aki S.S."/>
            <person name="Althoff F."/>
            <person name="Araki T."/>
            <person name="Arteaga-Vazquez M.A."/>
            <person name="Balasubrmanian S."/>
            <person name="Barry K."/>
            <person name="Bauer D."/>
            <person name="Boehm C.R."/>
            <person name="Briginshaw L."/>
            <person name="Caballero-Perez J."/>
            <person name="Catarino B."/>
            <person name="Chen F."/>
            <person name="Chiyoda S."/>
            <person name="Chovatia M."/>
            <person name="Davies K.M."/>
            <person name="Delmans M."/>
            <person name="Demura T."/>
            <person name="Dierschke T."/>
            <person name="Dolan L."/>
            <person name="Dorantes-Acosta A.E."/>
            <person name="Eklund D.M."/>
            <person name="Florent S.N."/>
            <person name="Flores-Sandoval E."/>
            <person name="Fujiyama A."/>
            <person name="Fukuzawa H."/>
            <person name="Galik B."/>
            <person name="Grimanelli D."/>
            <person name="Grimwood J."/>
            <person name="Grossniklaus U."/>
            <person name="Hamada T."/>
            <person name="Haseloff J."/>
            <person name="Hetherington A.J."/>
            <person name="Higo A."/>
            <person name="Hirakawa Y."/>
            <person name="Hundley H.N."/>
            <person name="Ikeda Y."/>
            <person name="Inoue K."/>
            <person name="Inoue S.I."/>
            <person name="Ishida S."/>
            <person name="Jia Q."/>
            <person name="Kakita M."/>
            <person name="Kanazawa T."/>
            <person name="Kawai Y."/>
            <person name="Kawashima T."/>
            <person name="Kennedy M."/>
            <person name="Kinose K."/>
            <person name="Kinoshita T."/>
            <person name="Kohara Y."/>
            <person name="Koide E."/>
            <person name="Komatsu K."/>
            <person name="Kopischke S."/>
            <person name="Kubo M."/>
            <person name="Kyozuka J."/>
            <person name="Lagercrantz U."/>
            <person name="Lin S.S."/>
            <person name="Lindquist E."/>
            <person name="Lipzen A.M."/>
            <person name="Lu C.W."/>
            <person name="De Luna E."/>
            <person name="Martienssen R.A."/>
            <person name="Minamino N."/>
            <person name="Mizutani M."/>
            <person name="Mizutani M."/>
            <person name="Mochizuki N."/>
            <person name="Monte I."/>
            <person name="Mosher R."/>
            <person name="Nagasaki H."/>
            <person name="Nakagami H."/>
            <person name="Naramoto S."/>
            <person name="Nishitani K."/>
            <person name="Ohtani M."/>
            <person name="Okamoto T."/>
            <person name="Okumura M."/>
            <person name="Phillips J."/>
            <person name="Pollak B."/>
            <person name="Reinders A."/>
            <person name="Rovekamp M."/>
            <person name="Sano R."/>
            <person name="Sawa S."/>
            <person name="Schmid M.W."/>
            <person name="Shirakawa M."/>
            <person name="Solano R."/>
            <person name="Spunde A."/>
            <person name="Suetsugu N."/>
            <person name="Sugano S."/>
            <person name="Sugiyama A."/>
            <person name="Sun R."/>
            <person name="Suzuki Y."/>
            <person name="Takenaka M."/>
            <person name="Takezawa D."/>
            <person name="Tomogane H."/>
            <person name="Tsuzuki M."/>
            <person name="Ueda T."/>
            <person name="Umeda M."/>
            <person name="Ward J.M."/>
            <person name="Watanabe Y."/>
            <person name="Yazaki K."/>
            <person name="Yokoyama R."/>
            <person name="Yoshitake Y."/>
            <person name="Yotsui I."/>
            <person name="Zachgo S."/>
            <person name="Schmutz J."/>
        </authorList>
    </citation>
    <scope>NUCLEOTIDE SEQUENCE [LARGE SCALE GENOMIC DNA]</scope>
    <source>
        <strain evidence="2">Tak-1</strain>
    </source>
</reference>
<dbReference type="Proteomes" id="UP000244005">
    <property type="component" value="Unassembled WGS sequence"/>
</dbReference>
<evidence type="ECO:0000313" key="2">
    <source>
        <dbReference type="Proteomes" id="UP000244005"/>
    </source>
</evidence>
<organism evidence="1 2">
    <name type="scientific">Marchantia polymorpha</name>
    <name type="common">Common liverwort</name>
    <name type="synonym">Marchantia aquatica</name>
    <dbReference type="NCBI Taxonomy" id="3197"/>
    <lineage>
        <taxon>Eukaryota</taxon>
        <taxon>Viridiplantae</taxon>
        <taxon>Streptophyta</taxon>
        <taxon>Embryophyta</taxon>
        <taxon>Marchantiophyta</taxon>
        <taxon>Marchantiopsida</taxon>
        <taxon>Marchantiidae</taxon>
        <taxon>Marchantiales</taxon>
        <taxon>Marchantiaceae</taxon>
        <taxon>Marchantia</taxon>
    </lineage>
</organism>
<name>A0A2R6WWX9_MARPO</name>
<keyword evidence="2" id="KW-1185">Reference proteome</keyword>
<sequence>MDQITLPKIFKGSRSSASYLPLAPAVPRKTAMLYAVALLAGRRAKTRKAGTRREDERERAVARVEPDREDTLREFFTQDVTRVLWLGGVLYISHRLQT</sequence>
<dbReference type="Gramene" id="Mp6g00670.1">
    <property type="protein sequence ID" value="Mp6g00670.1.cds"/>
    <property type="gene ID" value="Mp6g00670"/>
</dbReference>
<gene>
    <name evidence="1" type="ORF">MARPO_0052s0133</name>
</gene>
<accession>A0A2R6WWX9</accession>